<dbReference type="InterPro" id="IPR002491">
    <property type="entry name" value="ABC_transptr_periplasmic_BD"/>
</dbReference>
<dbReference type="PROSITE" id="PS00041">
    <property type="entry name" value="HTH_ARAC_FAMILY_1"/>
    <property type="match status" value="1"/>
</dbReference>
<sequence>MTGYTYYLPIAVHQLSSGQLPWSTEAVGPREPVIILVTDGWARVVYNGVERELERRTILCCNASSSLEWAAEKAFKAIVVEYRALTLDGMPPSPSDLPEKPVKGSSDAFIQTGRLLELAWANRQEKPLEPQRIFLELLTALLEQHKQAGDGVDMPWLTNVLDLLHRRFKEEWSREALSAYAEVSVEHLSRVFRKKTGLTYTSYLNLMRVREAQLLILKGLVPNLNEIARHVGYRDGYYLSKKFKALLDLSPANYRNKPRRIVASTYNYTEMLIGLGVEPVLGAYSAWSNHRQLGHPSEGGMRELCWSEGIGSYKALERLQPDVILVTGDIQEDWQLYRYAAVEAIPMTKLPWREQFRRVAEIAGKREAAEEIIKRYDRMAAESNARLDTNQVFRGTAAVWEIYADAAYVFHCGFGRGTPILYDDLGFRVPQELVDRGIMDKGCLSFPVMEVPDIDCDYLFITMAHDSLAFRQLLQSEAWSRLMAVCRGNVHILNDFGKFYGIDPGSIELQLESLMNCLLP</sequence>
<dbReference type="PANTHER" id="PTHR46796">
    <property type="entry name" value="HTH-TYPE TRANSCRIPTIONAL ACTIVATOR RHAS-RELATED"/>
    <property type="match status" value="1"/>
</dbReference>
<gene>
    <name evidence="6" type="ORF">PAT3040_04446</name>
</gene>
<dbReference type="GO" id="GO:0003700">
    <property type="term" value="F:DNA-binding transcription factor activity"/>
    <property type="evidence" value="ECO:0007669"/>
    <property type="project" value="InterPro"/>
</dbReference>
<reference evidence="6 7" key="1">
    <citation type="submission" date="2017-08" db="EMBL/GenBank/DDBJ databases">
        <title>Substantial Increase in Enzyme Production by Combined Drug-Resistance Mutations in Paenibacillus agaridevorans.</title>
        <authorList>
            <person name="Tanaka Y."/>
            <person name="Funane K."/>
            <person name="Hosaka T."/>
            <person name="Shiwa Y."/>
            <person name="Fujita N."/>
            <person name="Miyazaki T."/>
            <person name="Yoshikawa H."/>
            <person name="Murakami K."/>
            <person name="Kasahara K."/>
            <person name="Inaoka T."/>
            <person name="Hiraga Y."/>
            <person name="Ochi K."/>
        </authorList>
    </citation>
    <scope>NUCLEOTIDE SEQUENCE [LARGE SCALE GENOMIC DNA]</scope>
    <source>
        <strain evidence="6 7">T-3040</strain>
    </source>
</reference>
<proteinExistence type="predicted"/>
<evidence type="ECO:0000259" key="5">
    <source>
        <dbReference type="PROSITE" id="PS50983"/>
    </source>
</evidence>
<dbReference type="EMBL" id="BDQX01000278">
    <property type="protein sequence ID" value="GBG09778.1"/>
    <property type="molecule type" value="Genomic_DNA"/>
</dbReference>
<feature type="domain" description="HTH araC/xylS-type" evidence="4">
    <location>
        <begin position="158"/>
        <end position="257"/>
    </location>
</feature>
<dbReference type="RefSeq" id="WP_108994424.1">
    <property type="nucleotide sequence ID" value="NZ_BDQX01000278.1"/>
</dbReference>
<protein>
    <recommendedName>
        <fullName evidence="8">Fe3+-hydroxamate ABC transporter substrate-binding protein</fullName>
    </recommendedName>
</protein>
<dbReference type="Pfam" id="PF12833">
    <property type="entry name" value="HTH_18"/>
    <property type="match status" value="1"/>
</dbReference>
<evidence type="ECO:0000259" key="4">
    <source>
        <dbReference type="PROSITE" id="PS01124"/>
    </source>
</evidence>
<dbReference type="Pfam" id="PF01497">
    <property type="entry name" value="Peripla_BP_2"/>
    <property type="match status" value="1"/>
</dbReference>
<keyword evidence="7" id="KW-1185">Reference proteome</keyword>
<dbReference type="SUPFAM" id="SSF53807">
    <property type="entry name" value="Helical backbone' metal receptor"/>
    <property type="match status" value="1"/>
</dbReference>
<dbReference type="PROSITE" id="PS50983">
    <property type="entry name" value="FE_B12_PBP"/>
    <property type="match status" value="1"/>
</dbReference>
<dbReference type="InterPro" id="IPR050204">
    <property type="entry name" value="AraC_XylS_family_regulators"/>
</dbReference>
<dbReference type="InterPro" id="IPR018060">
    <property type="entry name" value="HTH_AraC"/>
</dbReference>
<organism evidence="6 7">
    <name type="scientific">Paenibacillus agaridevorans</name>
    <dbReference type="NCBI Taxonomy" id="171404"/>
    <lineage>
        <taxon>Bacteria</taxon>
        <taxon>Bacillati</taxon>
        <taxon>Bacillota</taxon>
        <taxon>Bacilli</taxon>
        <taxon>Bacillales</taxon>
        <taxon>Paenibacillaceae</taxon>
        <taxon>Paenibacillus</taxon>
    </lineage>
</organism>
<feature type="domain" description="Fe/B12 periplasmic-binding" evidence="5">
    <location>
        <begin position="260"/>
        <end position="520"/>
    </location>
</feature>
<evidence type="ECO:0000313" key="6">
    <source>
        <dbReference type="EMBL" id="GBG09778.1"/>
    </source>
</evidence>
<comment type="caution">
    <text evidence="6">The sequence shown here is derived from an EMBL/GenBank/DDBJ whole genome shotgun (WGS) entry which is preliminary data.</text>
</comment>
<dbReference type="SUPFAM" id="SSF46689">
    <property type="entry name" value="Homeodomain-like"/>
    <property type="match status" value="2"/>
</dbReference>
<dbReference type="AlphaFoldDB" id="A0A2R5EXJ3"/>
<evidence type="ECO:0000313" key="7">
    <source>
        <dbReference type="Proteomes" id="UP000245202"/>
    </source>
</evidence>
<evidence type="ECO:0008006" key="8">
    <source>
        <dbReference type="Google" id="ProtNLM"/>
    </source>
</evidence>
<dbReference type="GO" id="GO:0043565">
    <property type="term" value="F:sequence-specific DNA binding"/>
    <property type="evidence" value="ECO:0007669"/>
    <property type="project" value="InterPro"/>
</dbReference>
<keyword evidence="1" id="KW-0805">Transcription regulation</keyword>
<dbReference type="PROSITE" id="PS01124">
    <property type="entry name" value="HTH_ARAC_FAMILY_2"/>
    <property type="match status" value="1"/>
</dbReference>
<name>A0A2R5EXJ3_9BACL</name>
<accession>A0A2R5EXJ3</accession>
<dbReference type="Gene3D" id="3.40.50.1980">
    <property type="entry name" value="Nitrogenase molybdenum iron protein domain"/>
    <property type="match status" value="2"/>
</dbReference>
<dbReference type="Gene3D" id="1.10.10.60">
    <property type="entry name" value="Homeodomain-like"/>
    <property type="match status" value="1"/>
</dbReference>
<evidence type="ECO:0000256" key="1">
    <source>
        <dbReference type="ARBA" id="ARBA00023015"/>
    </source>
</evidence>
<dbReference type="InterPro" id="IPR009057">
    <property type="entry name" value="Homeodomain-like_sf"/>
</dbReference>
<dbReference type="Proteomes" id="UP000245202">
    <property type="component" value="Unassembled WGS sequence"/>
</dbReference>
<keyword evidence="3" id="KW-0804">Transcription</keyword>
<dbReference type="SMART" id="SM00342">
    <property type="entry name" value="HTH_ARAC"/>
    <property type="match status" value="1"/>
</dbReference>
<dbReference type="PANTHER" id="PTHR46796:SF13">
    <property type="entry name" value="HTH-TYPE TRANSCRIPTIONAL ACTIVATOR RHAS"/>
    <property type="match status" value="1"/>
</dbReference>
<keyword evidence="2" id="KW-0238">DNA-binding</keyword>
<dbReference type="InterPro" id="IPR018062">
    <property type="entry name" value="HTH_AraC-typ_CS"/>
</dbReference>
<evidence type="ECO:0000256" key="2">
    <source>
        <dbReference type="ARBA" id="ARBA00023125"/>
    </source>
</evidence>
<evidence type="ECO:0000256" key="3">
    <source>
        <dbReference type="ARBA" id="ARBA00023163"/>
    </source>
</evidence>